<accession>A0AAD6ZIC5</accession>
<proteinExistence type="predicted"/>
<feature type="region of interest" description="Disordered" evidence="1">
    <location>
        <begin position="84"/>
        <end position="126"/>
    </location>
</feature>
<evidence type="ECO:0000256" key="1">
    <source>
        <dbReference type="SAM" id="MobiDB-lite"/>
    </source>
</evidence>
<dbReference type="InterPro" id="IPR041078">
    <property type="entry name" value="Plavaka"/>
</dbReference>
<dbReference type="EMBL" id="JARIHO010000046">
    <property type="protein sequence ID" value="KAJ7323605.1"/>
    <property type="molecule type" value="Genomic_DNA"/>
</dbReference>
<sequence>MPASQAPLGTEPCSICGVKFMPRGIRSHEAACKAKAENAQKDRAFTANVKEQRRTKYFGQTSCLFSSDAVKAAGTSRSALFFVPGKQPTTIRTDPPESPPLNSLGSPSHHSNNDSDNDEIPVPKIKGVFHPHSKQPVLFQSFVEYTTSNRSERAVQIDPAPWKPFRTRLDFEVAEFCELAMLNKDMTETLLSLIRRCSENFKDFTITNQSELDKLWSLASHKCTEFVEDSITVPYKKENRTFKTYTRPLWDWVLGLVQDPQLASCFVWDAEKAYKFNGDVYMRFYHEPWTADAFWEAQSLLPNNPLAKLVGLIIYVDKSKLSTFGTEKAYAVVARVANIPVYIRNSNTQFGGGQVKEDAKENNKPAFTNFKNVVWHAAFWKLLESLVHHAKLSSWTILRRSVGA</sequence>
<evidence type="ECO:0000313" key="3">
    <source>
        <dbReference type="Proteomes" id="UP001218218"/>
    </source>
</evidence>
<comment type="caution">
    <text evidence="2">The sequence shown here is derived from an EMBL/GenBank/DDBJ whole genome shotgun (WGS) entry which is preliminary data.</text>
</comment>
<evidence type="ECO:0000313" key="2">
    <source>
        <dbReference type="EMBL" id="KAJ7323605.1"/>
    </source>
</evidence>
<name>A0AAD6ZIC5_9AGAR</name>
<organism evidence="2 3">
    <name type="scientific">Mycena albidolilacea</name>
    <dbReference type="NCBI Taxonomy" id="1033008"/>
    <lineage>
        <taxon>Eukaryota</taxon>
        <taxon>Fungi</taxon>
        <taxon>Dikarya</taxon>
        <taxon>Basidiomycota</taxon>
        <taxon>Agaricomycotina</taxon>
        <taxon>Agaricomycetes</taxon>
        <taxon>Agaricomycetidae</taxon>
        <taxon>Agaricales</taxon>
        <taxon>Marasmiineae</taxon>
        <taxon>Mycenaceae</taxon>
        <taxon>Mycena</taxon>
    </lineage>
</organism>
<dbReference type="AlphaFoldDB" id="A0AAD6ZIC5"/>
<reference evidence="2" key="1">
    <citation type="submission" date="2023-03" db="EMBL/GenBank/DDBJ databases">
        <title>Massive genome expansion in bonnet fungi (Mycena s.s.) driven by repeated elements and novel gene families across ecological guilds.</title>
        <authorList>
            <consortium name="Lawrence Berkeley National Laboratory"/>
            <person name="Harder C.B."/>
            <person name="Miyauchi S."/>
            <person name="Viragh M."/>
            <person name="Kuo A."/>
            <person name="Thoen E."/>
            <person name="Andreopoulos B."/>
            <person name="Lu D."/>
            <person name="Skrede I."/>
            <person name="Drula E."/>
            <person name="Henrissat B."/>
            <person name="Morin E."/>
            <person name="Kohler A."/>
            <person name="Barry K."/>
            <person name="LaButti K."/>
            <person name="Morin E."/>
            <person name="Salamov A."/>
            <person name="Lipzen A."/>
            <person name="Mereny Z."/>
            <person name="Hegedus B."/>
            <person name="Baldrian P."/>
            <person name="Stursova M."/>
            <person name="Weitz H."/>
            <person name="Taylor A."/>
            <person name="Grigoriev I.V."/>
            <person name="Nagy L.G."/>
            <person name="Martin F."/>
            <person name="Kauserud H."/>
        </authorList>
    </citation>
    <scope>NUCLEOTIDE SEQUENCE</scope>
    <source>
        <strain evidence="2">CBHHK002</strain>
    </source>
</reference>
<protein>
    <submittedName>
        <fullName evidence="2">Uncharacterized protein</fullName>
    </submittedName>
</protein>
<keyword evidence="3" id="KW-1185">Reference proteome</keyword>
<gene>
    <name evidence="2" type="ORF">DFH08DRAFT_1029177</name>
</gene>
<dbReference type="Pfam" id="PF18759">
    <property type="entry name" value="Plavaka"/>
    <property type="match status" value="1"/>
</dbReference>
<dbReference type="Proteomes" id="UP001218218">
    <property type="component" value="Unassembled WGS sequence"/>
</dbReference>